<dbReference type="Proteomes" id="UP000199437">
    <property type="component" value="Unassembled WGS sequence"/>
</dbReference>
<evidence type="ECO:0000256" key="4">
    <source>
        <dbReference type="ARBA" id="ARBA00023235"/>
    </source>
</evidence>
<dbReference type="STRING" id="1267423.SAMN05216290_1236"/>
<proteinExistence type="inferred from homology"/>
<evidence type="ECO:0000256" key="2">
    <source>
        <dbReference type="ARBA" id="ARBA00006577"/>
    </source>
</evidence>
<reference evidence="9" key="1">
    <citation type="submission" date="2016-10" db="EMBL/GenBank/DDBJ databases">
        <authorList>
            <person name="Varghese N."/>
            <person name="Submissions S."/>
        </authorList>
    </citation>
    <scope>NUCLEOTIDE SEQUENCE [LARGE SCALE GENOMIC DNA]</scope>
    <source>
        <strain evidence="9">CGMCC 1.12402</strain>
    </source>
</reference>
<dbReference type="EMBL" id="FOIR01000001">
    <property type="protein sequence ID" value="SEW01358.1"/>
    <property type="molecule type" value="Genomic_DNA"/>
</dbReference>
<evidence type="ECO:0000256" key="3">
    <source>
        <dbReference type="ARBA" id="ARBA00023110"/>
    </source>
</evidence>
<keyword evidence="3 5" id="KW-0697">Rotamase</keyword>
<organism evidence="8 9">
    <name type="scientific">Roseivirga pacifica</name>
    <dbReference type="NCBI Taxonomy" id="1267423"/>
    <lineage>
        <taxon>Bacteria</taxon>
        <taxon>Pseudomonadati</taxon>
        <taxon>Bacteroidota</taxon>
        <taxon>Cytophagia</taxon>
        <taxon>Cytophagales</taxon>
        <taxon>Roseivirgaceae</taxon>
        <taxon>Roseivirga</taxon>
    </lineage>
</organism>
<feature type="domain" description="PPIase FKBP-type" evidence="7">
    <location>
        <begin position="73"/>
        <end position="160"/>
    </location>
</feature>
<dbReference type="PROSITE" id="PS51257">
    <property type="entry name" value="PROKAR_LIPOPROTEIN"/>
    <property type="match status" value="1"/>
</dbReference>
<evidence type="ECO:0000259" key="7">
    <source>
        <dbReference type="PROSITE" id="PS50059"/>
    </source>
</evidence>
<dbReference type="InterPro" id="IPR001179">
    <property type="entry name" value="PPIase_FKBP_dom"/>
</dbReference>
<dbReference type="GO" id="GO:0003755">
    <property type="term" value="F:peptidyl-prolyl cis-trans isomerase activity"/>
    <property type="evidence" value="ECO:0007669"/>
    <property type="project" value="UniProtKB-UniRule"/>
</dbReference>
<gene>
    <name evidence="8" type="ORF">SAMN05216290_1236</name>
</gene>
<evidence type="ECO:0000313" key="9">
    <source>
        <dbReference type="Proteomes" id="UP000199437"/>
    </source>
</evidence>
<dbReference type="EC" id="5.2.1.8" evidence="6"/>
<keyword evidence="9" id="KW-1185">Reference proteome</keyword>
<dbReference type="AlphaFoldDB" id="A0A1I0NKG3"/>
<dbReference type="PROSITE" id="PS50059">
    <property type="entry name" value="FKBP_PPIASE"/>
    <property type="match status" value="1"/>
</dbReference>
<dbReference type="Pfam" id="PF00254">
    <property type="entry name" value="FKBP_C"/>
    <property type="match status" value="1"/>
</dbReference>
<dbReference type="SUPFAM" id="SSF54534">
    <property type="entry name" value="FKBP-like"/>
    <property type="match status" value="1"/>
</dbReference>
<comment type="catalytic activity">
    <reaction evidence="1 5 6">
        <text>[protein]-peptidylproline (omega=180) = [protein]-peptidylproline (omega=0)</text>
        <dbReference type="Rhea" id="RHEA:16237"/>
        <dbReference type="Rhea" id="RHEA-COMP:10747"/>
        <dbReference type="Rhea" id="RHEA-COMP:10748"/>
        <dbReference type="ChEBI" id="CHEBI:83833"/>
        <dbReference type="ChEBI" id="CHEBI:83834"/>
        <dbReference type="EC" id="5.2.1.8"/>
    </reaction>
</comment>
<dbReference type="Gene3D" id="3.10.50.40">
    <property type="match status" value="1"/>
</dbReference>
<sequence>MKRVVVGLVALAFVAITGCLQDEIFDAEAQLQTDIALIEQSLSENGIDADTLMPSEIRIVVTEEGTGEGAKFGDSVIAHYTGYLLDGTEFDSSDGGSPLSFVLQRGDQVIPAWDIAFEGLKKGTKATFWAPSGLCYGQNGSGSIPPNSVLIFDVEVVDIRLQN</sequence>
<evidence type="ECO:0000313" key="8">
    <source>
        <dbReference type="EMBL" id="SEW01358.1"/>
    </source>
</evidence>
<evidence type="ECO:0000256" key="6">
    <source>
        <dbReference type="RuleBase" id="RU003915"/>
    </source>
</evidence>
<dbReference type="RefSeq" id="WP_090257637.1">
    <property type="nucleotide sequence ID" value="NZ_FOIR01000001.1"/>
</dbReference>
<name>A0A1I0NKG3_9BACT</name>
<protein>
    <recommendedName>
        <fullName evidence="6">Peptidyl-prolyl cis-trans isomerase</fullName>
        <ecNumber evidence="6">5.2.1.8</ecNumber>
    </recommendedName>
</protein>
<comment type="similarity">
    <text evidence="2 6">Belongs to the FKBP-type PPIase family.</text>
</comment>
<dbReference type="GeneID" id="99985968"/>
<dbReference type="InterPro" id="IPR046357">
    <property type="entry name" value="PPIase_dom_sf"/>
</dbReference>
<evidence type="ECO:0000256" key="5">
    <source>
        <dbReference type="PROSITE-ProRule" id="PRU00277"/>
    </source>
</evidence>
<dbReference type="OrthoDB" id="9814548at2"/>
<dbReference type="PANTHER" id="PTHR43811:SF19">
    <property type="entry name" value="39 KDA FK506-BINDING NUCLEAR PROTEIN"/>
    <property type="match status" value="1"/>
</dbReference>
<keyword evidence="4 5" id="KW-0413">Isomerase</keyword>
<accession>A0A1I0NKG3</accession>
<dbReference type="PANTHER" id="PTHR43811">
    <property type="entry name" value="FKBP-TYPE PEPTIDYL-PROLYL CIS-TRANS ISOMERASE FKPA"/>
    <property type="match status" value="1"/>
</dbReference>
<evidence type="ECO:0000256" key="1">
    <source>
        <dbReference type="ARBA" id="ARBA00000971"/>
    </source>
</evidence>